<reference evidence="1 2" key="1">
    <citation type="submission" date="2012-08" db="EMBL/GenBank/DDBJ databases">
        <title>Oryza genome evolution.</title>
        <authorList>
            <person name="Wing R.A."/>
        </authorList>
    </citation>
    <scope>NUCLEOTIDE SEQUENCE</scope>
</reference>
<protein>
    <submittedName>
        <fullName evidence="1">Uncharacterized protein</fullName>
    </submittedName>
</protein>
<name>A0A0D9WF64_9ORYZ</name>
<proteinExistence type="predicted"/>
<accession>A0A0D9WF64</accession>
<dbReference type="HOGENOM" id="CLU_2501194_0_0_1"/>
<reference evidence="2" key="2">
    <citation type="submission" date="2013-12" db="EMBL/GenBank/DDBJ databases">
        <authorList>
            <person name="Yu Y."/>
            <person name="Lee S."/>
            <person name="de Baynast K."/>
            <person name="Wissotski M."/>
            <person name="Liu L."/>
            <person name="Talag J."/>
            <person name="Goicoechea J."/>
            <person name="Angelova A."/>
            <person name="Jetty R."/>
            <person name="Kudrna D."/>
            <person name="Golser W."/>
            <person name="Rivera L."/>
            <person name="Zhang J."/>
            <person name="Wing R."/>
        </authorList>
    </citation>
    <scope>NUCLEOTIDE SEQUENCE</scope>
</reference>
<sequence length="86" mass="9605">MPLAYLSDDDTEYHSSPTTGNKKLLLATTAHEAHVHDPATGVLHTVASMPDDERRSCDTPFYLDNRLRLALHQESPVQCPAWNTTM</sequence>
<dbReference type="Proteomes" id="UP000032180">
    <property type="component" value="Chromosome 5"/>
</dbReference>
<dbReference type="AlphaFoldDB" id="A0A0D9WF64"/>
<evidence type="ECO:0000313" key="1">
    <source>
        <dbReference type="EnsemblPlants" id="LPERR05G09440.1"/>
    </source>
</evidence>
<organism evidence="1 2">
    <name type="scientific">Leersia perrieri</name>
    <dbReference type="NCBI Taxonomy" id="77586"/>
    <lineage>
        <taxon>Eukaryota</taxon>
        <taxon>Viridiplantae</taxon>
        <taxon>Streptophyta</taxon>
        <taxon>Embryophyta</taxon>
        <taxon>Tracheophyta</taxon>
        <taxon>Spermatophyta</taxon>
        <taxon>Magnoliopsida</taxon>
        <taxon>Liliopsida</taxon>
        <taxon>Poales</taxon>
        <taxon>Poaceae</taxon>
        <taxon>BOP clade</taxon>
        <taxon>Oryzoideae</taxon>
        <taxon>Oryzeae</taxon>
        <taxon>Oryzinae</taxon>
        <taxon>Leersia</taxon>
    </lineage>
</organism>
<reference evidence="1" key="3">
    <citation type="submission" date="2015-04" db="UniProtKB">
        <authorList>
            <consortium name="EnsemblPlants"/>
        </authorList>
    </citation>
    <scope>IDENTIFICATION</scope>
</reference>
<dbReference type="EnsemblPlants" id="LPERR05G09440.1">
    <property type="protein sequence ID" value="LPERR05G09440.1"/>
    <property type="gene ID" value="LPERR05G09440"/>
</dbReference>
<keyword evidence="2" id="KW-1185">Reference proteome</keyword>
<dbReference type="Gramene" id="LPERR05G09440.1">
    <property type="protein sequence ID" value="LPERR05G09440.1"/>
    <property type="gene ID" value="LPERR05G09440"/>
</dbReference>
<evidence type="ECO:0000313" key="2">
    <source>
        <dbReference type="Proteomes" id="UP000032180"/>
    </source>
</evidence>